<proteinExistence type="predicted"/>
<sequence length="64" mass="7124">MWRVALKARAIDGRNITEWDFTGSNDGKTCTPLLTSGSKDRKTFTPQLTSGSNDDKKIYTTVNN</sequence>
<gene>
    <name evidence="1" type="ORF">DPMN_063842</name>
</gene>
<name>A0A9D4CC94_DREPO</name>
<evidence type="ECO:0000313" key="2">
    <source>
        <dbReference type="Proteomes" id="UP000828390"/>
    </source>
</evidence>
<dbReference type="Proteomes" id="UP000828390">
    <property type="component" value="Unassembled WGS sequence"/>
</dbReference>
<keyword evidence="2" id="KW-1185">Reference proteome</keyword>
<dbReference type="EMBL" id="JAIWYP010000013">
    <property type="protein sequence ID" value="KAH3720931.1"/>
    <property type="molecule type" value="Genomic_DNA"/>
</dbReference>
<accession>A0A9D4CC94</accession>
<protein>
    <submittedName>
        <fullName evidence="1">Uncharacterized protein</fullName>
    </submittedName>
</protein>
<organism evidence="1 2">
    <name type="scientific">Dreissena polymorpha</name>
    <name type="common">Zebra mussel</name>
    <name type="synonym">Mytilus polymorpha</name>
    <dbReference type="NCBI Taxonomy" id="45954"/>
    <lineage>
        <taxon>Eukaryota</taxon>
        <taxon>Metazoa</taxon>
        <taxon>Spiralia</taxon>
        <taxon>Lophotrochozoa</taxon>
        <taxon>Mollusca</taxon>
        <taxon>Bivalvia</taxon>
        <taxon>Autobranchia</taxon>
        <taxon>Heteroconchia</taxon>
        <taxon>Euheterodonta</taxon>
        <taxon>Imparidentia</taxon>
        <taxon>Neoheterodontei</taxon>
        <taxon>Myida</taxon>
        <taxon>Dreissenoidea</taxon>
        <taxon>Dreissenidae</taxon>
        <taxon>Dreissena</taxon>
    </lineage>
</organism>
<dbReference type="AlphaFoldDB" id="A0A9D4CC94"/>
<comment type="caution">
    <text evidence="1">The sequence shown here is derived from an EMBL/GenBank/DDBJ whole genome shotgun (WGS) entry which is preliminary data.</text>
</comment>
<evidence type="ECO:0000313" key="1">
    <source>
        <dbReference type="EMBL" id="KAH3720931.1"/>
    </source>
</evidence>
<reference evidence="1" key="1">
    <citation type="journal article" date="2019" name="bioRxiv">
        <title>The Genome of the Zebra Mussel, Dreissena polymorpha: A Resource for Invasive Species Research.</title>
        <authorList>
            <person name="McCartney M.A."/>
            <person name="Auch B."/>
            <person name="Kono T."/>
            <person name="Mallez S."/>
            <person name="Zhang Y."/>
            <person name="Obille A."/>
            <person name="Becker A."/>
            <person name="Abrahante J.E."/>
            <person name="Garbe J."/>
            <person name="Badalamenti J.P."/>
            <person name="Herman A."/>
            <person name="Mangelson H."/>
            <person name="Liachko I."/>
            <person name="Sullivan S."/>
            <person name="Sone E.D."/>
            <person name="Koren S."/>
            <person name="Silverstein K.A.T."/>
            <person name="Beckman K.B."/>
            <person name="Gohl D.M."/>
        </authorList>
    </citation>
    <scope>NUCLEOTIDE SEQUENCE</scope>
    <source>
        <strain evidence="1">Duluth1</strain>
        <tissue evidence="1">Whole animal</tissue>
    </source>
</reference>
<reference evidence="1" key="2">
    <citation type="submission" date="2020-11" db="EMBL/GenBank/DDBJ databases">
        <authorList>
            <person name="McCartney M.A."/>
            <person name="Auch B."/>
            <person name="Kono T."/>
            <person name="Mallez S."/>
            <person name="Becker A."/>
            <person name="Gohl D.M."/>
            <person name="Silverstein K.A.T."/>
            <person name="Koren S."/>
            <person name="Bechman K.B."/>
            <person name="Herman A."/>
            <person name="Abrahante J.E."/>
            <person name="Garbe J."/>
        </authorList>
    </citation>
    <scope>NUCLEOTIDE SEQUENCE</scope>
    <source>
        <strain evidence="1">Duluth1</strain>
        <tissue evidence="1">Whole animal</tissue>
    </source>
</reference>